<comment type="caution">
    <text evidence="1">The sequence shown here is derived from an EMBL/GenBank/DDBJ whole genome shotgun (WGS) entry which is preliminary data.</text>
</comment>
<keyword evidence="2" id="KW-1185">Reference proteome</keyword>
<dbReference type="Proteomes" id="UP000805614">
    <property type="component" value="Unassembled WGS sequence"/>
</dbReference>
<evidence type="ECO:0000313" key="1">
    <source>
        <dbReference type="EMBL" id="MBC6466899.1"/>
    </source>
</evidence>
<name>A0ABR7LQ46_9ACTN</name>
<gene>
    <name evidence="1" type="ORF">HKK74_15510</name>
</gene>
<proteinExistence type="predicted"/>
<organism evidence="1 2">
    <name type="scientific">Actinomadura alba</name>
    <dbReference type="NCBI Taxonomy" id="406431"/>
    <lineage>
        <taxon>Bacteria</taxon>
        <taxon>Bacillati</taxon>
        <taxon>Actinomycetota</taxon>
        <taxon>Actinomycetes</taxon>
        <taxon>Streptosporangiales</taxon>
        <taxon>Thermomonosporaceae</taxon>
        <taxon>Actinomadura</taxon>
    </lineage>
</organism>
<sequence>MRLSTRRRAAVPTLSLPEGVGIDEVERLLRRYDPYARRRRRRITVAGQISVVCDGETLKVRNRAHQPSGAYRLARALHHHLGGTWSVEPPAPGEHDEPIEDMLRVYVPRTLLPVEPATLLRPFLPSVAIREDAALGLFWFIDENSELTVSAREVHAADRGSLAAALGPLAQSNALYECGIDDVHGPTERTAEQAWRIAEAFAEMGSVAIDRYGFRVTSGADLMSPERG</sequence>
<protein>
    <submittedName>
        <fullName evidence="1">Uncharacterized protein</fullName>
    </submittedName>
</protein>
<dbReference type="EMBL" id="JABVEC010000010">
    <property type="protein sequence ID" value="MBC6466899.1"/>
    <property type="molecule type" value="Genomic_DNA"/>
</dbReference>
<evidence type="ECO:0000313" key="2">
    <source>
        <dbReference type="Proteomes" id="UP000805614"/>
    </source>
</evidence>
<dbReference type="RefSeq" id="WP_187243913.1">
    <property type="nucleotide sequence ID" value="NZ_BAAAOK010000027.1"/>
</dbReference>
<reference evidence="1 2" key="1">
    <citation type="submission" date="2020-06" db="EMBL/GenBank/DDBJ databases">
        <title>Actinomadura xiongansis sp. nov., isolated from soil of Baiyangdian.</title>
        <authorList>
            <person name="Zhang X."/>
        </authorList>
    </citation>
    <scope>NUCLEOTIDE SEQUENCE [LARGE SCALE GENOMIC DNA]</scope>
    <source>
        <strain evidence="1 2">HBUM206468</strain>
    </source>
</reference>
<accession>A0ABR7LQ46</accession>